<dbReference type="Pfam" id="PF00651">
    <property type="entry name" value="BTB"/>
    <property type="match status" value="1"/>
</dbReference>
<protein>
    <submittedName>
        <fullName evidence="3">BTB domain-containing protein</fullName>
    </submittedName>
</protein>
<dbReference type="Gene3D" id="3.30.710.10">
    <property type="entry name" value="Potassium Channel Kv1.1, Chain A"/>
    <property type="match status" value="1"/>
</dbReference>
<name>A0A914PJV5_9BILA</name>
<evidence type="ECO:0000313" key="3">
    <source>
        <dbReference type="WBParaSite" id="PDA_v2.g15044.t1"/>
    </source>
</evidence>
<dbReference type="Proteomes" id="UP000887578">
    <property type="component" value="Unplaced"/>
</dbReference>
<dbReference type="PANTHER" id="PTHR24413">
    <property type="entry name" value="SPECKLE-TYPE POZ PROTEIN"/>
    <property type="match status" value="1"/>
</dbReference>
<feature type="domain" description="BTB" evidence="1">
    <location>
        <begin position="31"/>
        <end position="103"/>
    </location>
</feature>
<dbReference type="InterPro" id="IPR011333">
    <property type="entry name" value="SKP1/BTB/POZ_sf"/>
</dbReference>
<accession>A0A914PJV5</accession>
<dbReference type="AlphaFoldDB" id="A0A914PJV5"/>
<dbReference type="InterPro" id="IPR000210">
    <property type="entry name" value="BTB/POZ_dom"/>
</dbReference>
<evidence type="ECO:0000313" key="2">
    <source>
        <dbReference type="Proteomes" id="UP000887578"/>
    </source>
</evidence>
<reference evidence="3" key="1">
    <citation type="submission" date="2022-11" db="UniProtKB">
        <authorList>
            <consortium name="WormBaseParasite"/>
        </authorList>
    </citation>
    <scope>IDENTIFICATION</scope>
</reference>
<sequence>MKAMLFLVPFDEKPKPHLTLAQYLWERDDERDFIISVGKKSEPKNDIKINKCVFASRSPVFGRMLETAVKEKPEKKLEIIDFDAEIVKISVAYFYDRETYKTRNVDQLIDLLQLAENYDIQDLKVL</sequence>
<evidence type="ECO:0000259" key="1">
    <source>
        <dbReference type="PROSITE" id="PS50097"/>
    </source>
</evidence>
<keyword evidence="2" id="KW-1185">Reference proteome</keyword>
<dbReference type="SUPFAM" id="SSF54695">
    <property type="entry name" value="POZ domain"/>
    <property type="match status" value="1"/>
</dbReference>
<organism evidence="2 3">
    <name type="scientific">Panagrolaimus davidi</name>
    <dbReference type="NCBI Taxonomy" id="227884"/>
    <lineage>
        <taxon>Eukaryota</taxon>
        <taxon>Metazoa</taxon>
        <taxon>Ecdysozoa</taxon>
        <taxon>Nematoda</taxon>
        <taxon>Chromadorea</taxon>
        <taxon>Rhabditida</taxon>
        <taxon>Tylenchina</taxon>
        <taxon>Panagrolaimomorpha</taxon>
        <taxon>Panagrolaimoidea</taxon>
        <taxon>Panagrolaimidae</taxon>
        <taxon>Panagrolaimus</taxon>
    </lineage>
</organism>
<dbReference type="WBParaSite" id="PDA_v2.g15044.t1">
    <property type="protein sequence ID" value="PDA_v2.g15044.t1"/>
    <property type="gene ID" value="PDA_v2.g15044"/>
</dbReference>
<dbReference type="PROSITE" id="PS50097">
    <property type="entry name" value="BTB"/>
    <property type="match status" value="1"/>
</dbReference>
<proteinExistence type="predicted"/>